<dbReference type="PROSITE" id="PS51257">
    <property type="entry name" value="PROKAR_LIPOPROTEIN"/>
    <property type="match status" value="1"/>
</dbReference>
<keyword evidence="2" id="KW-0732">Signal</keyword>
<feature type="region of interest" description="Disordered" evidence="1">
    <location>
        <begin position="25"/>
        <end position="55"/>
    </location>
</feature>
<name>A0A0K1EJI0_CHOCO</name>
<accession>A0A0K1EJI0</accession>
<evidence type="ECO:0000313" key="4">
    <source>
        <dbReference type="Proteomes" id="UP000067626"/>
    </source>
</evidence>
<protein>
    <recommendedName>
        <fullName evidence="5">Secreted protein</fullName>
    </recommendedName>
</protein>
<sequence length="358" mass="37010">MLLRRFAIAGSISVALFSLMGCGSGDTDPSPGTPNPEEEVGKVPPGPPAEKPGSGEGKVYAVDQLFLGETDRSGAKKDDAWKDYGFNLDGKISDATSKGLCKPVGTATPSSVYTDGNNGIDNSFGKNVLSIITAAEPNASAEVTKSINEGDFTIILQVTGLGADAAYNPLTSRLFVGASMGSAPAWDGNDEWPLVREFLNNPSDPNSSKVVFSQSYVTDNTWVSGTKTTLDLTIAVAGYNISLPITNALIAMDLNAEHTGANNGTIAGILPTEQLIAELKKVIGAIQPSLCSGSAAETIFNNIRQASDVLQDGTQNPEKECDGISIGIGFNAKEIKLGAVADAAPPATDPCDAPPSDG</sequence>
<evidence type="ECO:0000313" key="3">
    <source>
        <dbReference type="EMBL" id="AKT40832.1"/>
    </source>
</evidence>
<organism evidence="3 4">
    <name type="scientific">Chondromyces crocatus</name>
    <dbReference type="NCBI Taxonomy" id="52"/>
    <lineage>
        <taxon>Bacteria</taxon>
        <taxon>Pseudomonadati</taxon>
        <taxon>Myxococcota</taxon>
        <taxon>Polyangia</taxon>
        <taxon>Polyangiales</taxon>
        <taxon>Polyangiaceae</taxon>
        <taxon>Chondromyces</taxon>
    </lineage>
</organism>
<dbReference type="Proteomes" id="UP000067626">
    <property type="component" value="Chromosome"/>
</dbReference>
<dbReference type="EMBL" id="CP012159">
    <property type="protein sequence ID" value="AKT40832.1"/>
    <property type="molecule type" value="Genomic_DNA"/>
</dbReference>
<dbReference type="AlphaFoldDB" id="A0A0K1EJI0"/>
<evidence type="ECO:0000256" key="2">
    <source>
        <dbReference type="SAM" id="SignalP"/>
    </source>
</evidence>
<dbReference type="KEGG" id="ccro:CMC5_049870"/>
<feature type="chain" id="PRO_5005459583" description="Secreted protein" evidence="2">
    <location>
        <begin position="21"/>
        <end position="358"/>
    </location>
</feature>
<evidence type="ECO:0008006" key="5">
    <source>
        <dbReference type="Google" id="ProtNLM"/>
    </source>
</evidence>
<evidence type="ECO:0000256" key="1">
    <source>
        <dbReference type="SAM" id="MobiDB-lite"/>
    </source>
</evidence>
<dbReference type="RefSeq" id="WP_050432715.1">
    <property type="nucleotide sequence ID" value="NZ_CP012159.1"/>
</dbReference>
<keyword evidence="4" id="KW-1185">Reference proteome</keyword>
<reference evidence="3 4" key="1">
    <citation type="submission" date="2015-07" db="EMBL/GenBank/DDBJ databases">
        <title>Genome analysis of myxobacterium Chondromyces crocatus Cm c5 reveals a high potential for natural compound synthesis and the genetic basis for the loss of fruiting body formation.</title>
        <authorList>
            <person name="Zaburannyi N."/>
            <person name="Bunk B."/>
            <person name="Maier J."/>
            <person name="Overmann J."/>
            <person name="Mueller R."/>
        </authorList>
    </citation>
    <scope>NUCLEOTIDE SEQUENCE [LARGE SCALE GENOMIC DNA]</scope>
    <source>
        <strain evidence="3 4">Cm c5</strain>
    </source>
</reference>
<dbReference type="OrthoDB" id="5495182at2"/>
<feature type="signal peptide" evidence="2">
    <location>
        <begin position="1"/>
        <end position="20"/>
    </location>
</feature>
<proteinExistence type="predicted"/>
<gene>
    <name evidence="3" type="ORF">CMC5_049870</name>
</gene>